<feature type="domain" description="Cyclic nucleotide-binding" evidence="4">
    <location>
        <begin position="14"/>
        <end position="117"/>
    </location>
</feature>
<dbReference type="SUPFAM" id="SSF51206">
    <property type="entry name" value="cAMP-binding domain-like"/>
    <property type="match status" value="1"/>
</dbReference>
<dbReference type="PANTHER" id="PTHR24567">
    <property type="entry name" value="CRP FAMILY TRANSCRIPTIONAL REGULATORY PROTEIN"/>
    <property type="match status" value="1"/>
</dbReference>
<dbReference type="SMART" id="SM00100">
    <property type="entry name" value="cNMP"/>
    <property type="match status" value="1"/>
</dbReference>
<dbReference type="PROSITE" id="PS50042">
    <property type="entry name" value="CNMP_BINDING_3"/>
    <property type="match status" value="1"/>
</dbReference>
<evidence type="ECO:0000256" key="1">
    <source>
        <dbReference type="ARBA" id="ARBA00023015"/>
    </source>
</evidence>
<keyword evidence="2" id="KW-0238">DNA-binding</keyword>
<dbReference type="GO" id="GO:0003677">
    <property type="term" value="F:DNA binding"/>
    <property type="evidence" value="ECO:0007669"/>
    <property type="project" value="UniProtKB-KW"/>
</dbReference>
<reference evidence="6" key="1">
    <citation type="submission" date="2018-06" db="EMBL/GenBank/DDBJ databases">
        <authorList>
            <person name="Zhirakovskaya E."/>
        </authorList>
    </citation>
    <scope>NUCLEOTIDE SEQUENCE</scope>
</reference>
<dbReference type="SUPFAM" id="SSF46785">
    <property type="entry name" value="Winged helix' DNA-binding domain"/>
    <property type="match status" value="1"/>
</dbReference>
<dbReference type="InterPro" id="IPR036390">
    <property type="entry name" value="WH_DNA-bd_sf"/>
</dbReference>
<keyword evidence="1" id="KW-0805">Transcription regulation</keyword>
<organism evidence="6">
    <name type="scientific">hydrothermal vent metagenome</name>
    <dbReference type="NCBI Taxonomy" id="652676"/>
    <lineage>
        <taxon>unclassified sequences</taxon>
        <taxon>metagenomes</taxon>
        <taxon>ecological metagenomes</taxon>
    </lineage>
</organism>
<evidence type="ECO:0000259" key="5">
    <source>
        <dbReference type="PROSITE" id="PS51063"/>
    </source>
</evidence>
<dbReference type="PRINTS" id="PR00034">
    <property type="entry name" value="HTHCRP"/>
</dbReference>
<dbReference type="Gene3D" id="1.10.10.10">
    <property type="entry name" value="Winged helix-like DNA-binding domain superfamily/Winged helix DNA-binding domain"/>
    <property type="match status" value="1"/>
</dbReference>
<keyword evidence="3" id="KW-0804">Transcription</keyword>
<evidence type="ECO:0008006" key="7">
    <source>
        <dbReference type="Google" id="ProtNLM"/>
    </source>
</evidence>
<proteinExistence type="predicted"/>
<name>A0A3B0QPG9_9ZZZZ</name>
<feature type="domain" description="HTH crp-type" evidence="5">
    <location>
        <begin position="148"/>
        <end position="221"/>
    </location>
</feature>
<accession>A0A3B0QPG9</accession>
<dbReference type="InterPro" id="IPR012318">
    <property type="entry name" value="HTH_CRP"/>
</dbReference>
<evidence type="ECO:0000259" key="4">
    <source>
        <dbReference type="PROSITE" id="PS50042"/>
    </source>
</evidence>
<dbReference type="AlphaFoldDB" id="A0A3B0QPG9"/>
<protein>
    <recommendedName>
        <fullName evidence="7">Transcriptional regulator, Crp/Fnr family</fullName>
    </recommendedName>
</protein>
<dbReference type="InterPro" id="IPR000595">
    <property type="entry name" value="cNMP-bd_dom"/>
</dbReference>
<dbReference type="GO" id="GO:0003700">
    <property type="term" value="F:DNA-binding transcription factor activity"/>
    <property type="evidence" value="ECO:0007669"/>
    <property type="project" value="TreeGrafter"/>
</dbReference>
<dbReference type="SMART" id="SM00419">
    <property type="entry name" value="HTH_CRP"/>
    <property type="match status" value="1"/>
</dbReference>
<evidence type="ECO:0000313" key="6">
    <source>
        <dbReference type="EMBL" id="VAV82222.1"/>
    </source>
</evidence>
<dbReference type="PROSITE" id="PS51063">
    <property type="entry name" value="HTH_CRP_2"/>
    <property type="match status" value="1"/>
</dbReference>
<dbReference type="InterPro" id="IPR036388">
    <property type="entry name" value="WH-like_DNA-bd_sf"/>
</dbReference>
<evidence type="ECO:0000256" key="2">
    <source>
        <dbReference type="ARBA" id="ARBA00023125"/>
    </source>
</evidence>
<evidence type="ECO:0000256" key="3">
    <source>
        <dbReference type="ARBA" id="ARBA00023163"/>
    </source>
</evidence>
<dbReference type="InterPro" id="IPR014710">
    <property type="entry name" value="RmlC-like_jellyroll"/>
</dbReference>
<dbReference type="InterPro" id="IPR018490">
    <property type="entry name" value="cNMP-bd_dom_sf"/>
</dbReference>
<dbReference type="GO" id="GO:0005829">
    <property type="term" value="C:cytosol"/>
    <property type="evidence" value="ECO:0007669"/>
    <property type="project" value="TreeGrafter"/>
</dbReference>
<dbReference type="Pfam" id="PF00027">
    <property type="entry name" value="cNMP_binding"/>
    <property type="match status" value="1"/>
</dbReference>
<dbReference type="Pfam" id="PF13545">
    <property type="entry name" value="HTH_Crp_2"/>
    <property type="match status" value="1"/>
</dbReference>
<dbReference type="PANTHER" id="PTHR24567:SF74">
    <property type="entry name" value="HTH-TYPE TRANSCRIPTIONAL REGULATOR ARCR"/>
    <property type="match status" value="1"/>
</dbReference>
<dbReference type="Gene3D" id="2.60.120.10">
    <property type="entry name" value="Jelly Rolls"/>
    <property type="match status" value="1"/>
</dbReference>
<dbReference type="EMBL" id="UOEA01000004">
    <property type="protein sequence ID" value="VAV82222.1"/>
    <property type="molecule type" value="Genomic_DNA"/>
</dbReference>
<gene>
    <name evidence="6" type="ORF">MNBD_DELTA01-823</name>
</gene>
<sequence length="225" mass="25783">MDRTKLWYISTNNIFSGLPREDVERMATMMTPRNIKKKGLVYSEGDRADQLYILKEGRIKISRLGEDGKELTMDIIEPGDIFGELTLAGETQRETNAQALEDSFICTISRENFEAFLAMRPDLSLTITKWIGLRLRKVESRLEDLIFQDVQTRLYTLLETLAEKYGKDSSAGRKIAIKLSHRELANLIGATRETVTFELSKMKKRGAIKVEGREFILPSDEKNTR</sequence>
<dbReference type="InterPro" id="IPR050397">
    <property type="entry name" value="Env_Response_Regulators"/>
</dbReference>
<dbReference type="CDD" id="cd00038">
    <property type="entry name" value="CAP_ED"/>
    <property type="match status" value="1"/>
</dbReference>